<evidence type="ECO:0000256" key="2">
    <source>
        <dbReference type="ARBA" id="ARBA00006831"/>
    </source>
</evidence>
<keyword evidence="3 11" id="KW-0813">Transport</keyword>
<dbReference type="Proteomes" id="UP000887566">
    <property type="component" value="Unplaced"/>
</dbReference>
<reference evidence="14" key="1">
    <citation type="submission" date="2022-11" db="UniProtKB">
        <authorList>
            <consortium name="WormBaseParasite"/>
        </authorList>
    </citation>
    <scope>IDENTIFICATION</scope>
</reference>
<sequence length="519" mass="56402">MPAAPHPPPEDEHLWARILTEVQSRSASNLPQGSVLVLGSNESGKTSLIAHLQRNADQKKGAGLEYHYLEVNPDYRDGSYAYQLGSALPDVGPGESTRLGVWVLDGDPVYARLMRFALGQSADALDRSVVLLCASMAEPWLIYDALNNWAAILNDQVANSGAYDERVLRDARDRQTRFWQEYVEPLDSSSHSEMGAKVPSMDIDHVLLPLGESTLTKNLGMPIIVVITKCDAMATLEKEYDFKEEHFDFIQQHIRKFCLNYGAALVYTSVKETRNCDILHKYLLHRIYGFSFTMPARVVEKDAVFIPAGWDNEKKISILFENLNSMKHTDSYTEHIKKPVLRRPITKDAEVHAEDEQAFLARQQASFASQAAAPQAPSPTPGKRPSNVTESPLPARAKSAVAGAFPATSSTLNTGKKVVDGKALTGGVPPGAGADGSGSLAAFFNNLLKTKPGDAANGAVPNSGQVEVMSGQTPPTLNPQAELQRMLSQTSSTAENGDDEELDANRQNGNAEEATVASS</sequence>
<evidence type="ECO:0000256" key="3">
    <source>
        <dbReference type="ARBA" id="ARBA00022448"/>
    </source>
</evidence>
<evidence type="ECO:0000256" key="5">
    <source>
        <dbReference type="ARBA" id="ARBA00022701"/>
    </source>
</evidence>
<dbReference type="GO" id="GO:0005874">
    <property type="term" value="C:microtubule"/>
    <property type="evidence" value="ECO:0007669"/>
    <property type="project" value="UniProtKB-KW"/>
</dbReference>
<dbReference type="Pfam" id="PF05783">
    <property type="entry name" value="DLIC"/>
    <property type="match status" value="1"/>
</dbReference>
<dbReference type="GO" id="GO:0045504">
    <property type="term" value="F:dynein heavy chain binding"/>
    <property type="evidence" value="ECO:0007669"/>
    <property type="project" value="TreeGrafter"/>
</dbReference>
<feature type="compositionally biased region" description="Polar residues" evidence="12">
    <location>
        <begin position="505"/>
        <end position="519"/>
    </location>
</feature>
<dbReference type="InterPro" id="IPR022780">
    <property type="entry name" value="Dynein_light_int_chain"/>
</dbReference>
<organism evidence="13 14">
    <name type="scientific">Plectus sambesii</name>
    <dbReference type="NCBI Taxonomy" id="2011161"/>
    <lineage>
        <taxon>Eukaryota</taxon>
        <taxon>Metazoa</taxon>
        <taxon>Ecdysozoa</taxon>
        <taxon>Nematoda</taxon>
        <taxon>Chromadorea</taxon>
        <taxon>Plectida</taxon>
        <taxon>Plectina</taxon>
        <taxon>Plectoidea</taxon>
        <taxon>Plectidae</taxon>
        <taxon>Plectus</taxon>
    </lineage>
</organism>
<dbReference type="GO" id="GO:0007018">
    <property type="term" value="P:microtubule-based movement"/>
    <property type="evidence" value="ECO:0007669"/>
    <property type="project" value="InterPro"/>
</dbReference>
<dbReference type="GO" id="GO:0000226">
    <property type="term" value="P:microtubule cytoskeleton organization"/>
    <property type="evidence" value="ECO:0007669"/>
    <property type="project" value="TreeGrafter"/>
</dbReference>
<feature type="region of interest" description="Disordered" evidence="12">
    <location>
        <begin position="455"/>
        <end position="519"/>
    </location>
</feature>
<evidence type="ECO:0000256" key="8">
    <source>
        <dbReference type="ARBA" id="ARBA00023017"/>
    </source>
</evidence>
<keyword evidence="6 11" id="KW-0547">Nucleotide-binding</keyword>
<keyword evidence="5 11" id="KW-0493">Microtubule</keyword>
<comment type="similarity">
    <text evidence="2 11">Belongs to the dynein light intermediate chain family.</text>
</comment>
<dbReference type="InterPro" id="IPR008467">
    <property type="entry name" value="Dynein1_light_intermed_chain"/>
</dbReference>
<evidence type="ECO:0000313" key="14">
    <source>
        <dbReference type="WBParaSite" id="PSAMB.scaffold273size59796.g4203.t1"/>
    </source>
</evidence>
<dbReference type="InterPro" id="IPR027417">
    <property type="entry name" value="P-loop_NTPase"/>
</dbReference>
<dbReference type="SUPFAM" id="SSF52540">
    <property type="entry name" value="P-loop containing nucleoside triphosphate hydrolases"/>
    <property type="match status" value="1"/>
</dbReference>
<evidence type="ECO:0000256" key="11">
    <source>
        <dbReference type="RuleBase" id="RU366047"/>
    </source>
</evidence>
<keyword evidence="7 11" id="KW-0067">ATP-binding</keyword>
<evidence type="ECO:0000256" key="1">
    <source>
        <dbReference type="ARBA" id="ARBA00004245"/>
    </source>
</evidence>
<keyword evidence="13" id="KW-1185">Reference proteome</keyword>
<keyword evidence="4 11" id="KW-0963">Cytoplasm</keyword>
<evidence type="ECO:0000256" key="7">
    <source>
        <dbReference type="ARBA" id="ARBA00022840"/>
    </source>
</evidence>
<proteinExistence type="inferred from homology"/>
<keyword evidence="10 11" id="KW-0206">Cytoskeleton</keyword>
<feature type="compositionally biased region" description="Polar residues" evidence="12">
    <location>
        <begin position="460"/>
        <end position="495"/>
    </location>
</feature>
<evidence type="ECO:0000256" key="9">
    <source>
        <dbReference type="ARBA" id="ARBA00023175"/>
    </source>
</evidence>
<dbReference type="WBParaSite" id="PSAMB.scaffold273size59796.g4203.t1">
    <property type="protein sequence ID" value="PSAMB.scaffold273size59796.g4203.t1"/>
    <property type="gene ID" value="PSAMB.scaffold273size59796.g4203"/>
</dbReference>
<dbReference type="GO" id="GO:0005524">
    <property type="term" value="F:ATP binding"/>
    <property type="evidence" value="ECO:0007669"/>
    <property type="project" value="UniProtKB-KW"/>
</dbReference>
<comment type="subcellular location">
    <subcellularLocation>
        <location evidence="1 11">Cytoplasm</location>
        <location evidence="1 11">Cytoskeleton</location>
    </subcellularLocation>
</comment>
<protein>
    <recommendedName>
        <fullName evidence="11">Dynein light intermediate chain</fullName>
    </recommendedName>
</protein>
<dbReference type="GO" id="GO:0005868">
    <property type="term" value="C:cytoplasmic dynein complex"/>
    <property type="evidence" value="ECO:0007669"/>
    <property type="project" value="UniProtKB-UniRule"/>
</dbReference>
<evidence type="ECO:0000313" key="13">
    <source>
        <dbReference type="Proteomes" id="UP000887566"/>
    </source>
</evidence>
<accession>A0A914VZU8</accession>
<evidence type="ECO:0000256" key="10">
    <source>
        <dbReference type="ARBA" id="ARBA00023212"/>
    </source>
</evidence>
<evidence type="ECO:0000256" key="12">
    <source>
        <dbReference type="SAM" id="MobiDB-lite"/>
    </source>
</evidence>
<keyword evidence="8 11" id="KW-0243">Dynein</keyword>
<comment type="subunit">
    <text evidence="11">Homodimer. The cytoplasmic dynein 1 complex consists of two catalytic heavy chains (HCs) and a number of non-catalytic subunits presented by intermediate chains (ICs).</text>
</comment>
<keyword evidence="9 11" id="KW-0505">Motor protein</keyword>
<dbReference type="AlphaFoldDB" id="A0A914VZU8"/>
<evidence type="ECO:0000256" key="6">
    <source>
        <dbReference type="ARBA" id="ARBA00022741"/>
    </source>
</evidence>
<dbReference type="PANTHER" id="PTHR12688:SF0">
    <property type="entry name" value="DYNEIN LIGHT INTERMEDIATE CHAIN"/>
    <property type="match status" value="1"/>
</dbReference>
<comment type="function">
    <text evidence="11">Acts as one of several non-catalytic accessory components of the cytoplasmic dynein 1 complex that are thought to be involved in linking dynein to cargos and to adapter proteins that regulate dynein function. Cytoplasmic dynein 1 acts as a motor for the intracellular retrograde motility of vesicles and organelles along microtubules. May play a role in binding dynein to membranous organelles or chromosomes.</text>
</comment>
<dbReference type="Gene3D" id="3.40.50.300">
    <property type="entry name" value="P-loop containing nucleotide triphosphate hydrolases"/>
    <property type="match status" value="1"/>
</dbReference>
<name>A0A914VZU8_9BILA</name>
<dbReference type="GO" id="GO:0005813">
    <property type="term" value="C:centrosome"/>
    <property type="evidence" value="ECO:0007669"/>
    <property type="project" value="TreeGrafter"/>
</dbReference>
<dbReference type="PANTHER" id="PTHR12688">
    <property type="entry name" value="DYNEIN LIGHT INTERMEDIATE CHAIN"/>
    <property type="match status" value="1"/>
</dbReference>
<evidence type="ECO:0000256" key="4">
    <source>
        <dbReference type="ARBA" id="ARBA00022490"/>
    </source>
</evidence>
<feature type="region of interest" description="Disordered" evidence="12">
    <location>
        <begin position="369"/>
        <end position="402"/>
    </location>
</feature>